<feature type="transmembrane region" description="Helical" evidence="1">
    <location>
        <begin position="216"/>
        <end position="234"/>
    </location>
</feature>
<feature type="transmembrane region" description="Helical" evidence="1">
    <location>
        <begin position="114"/>
        <end position="132"/>
    </location>
</feature>
<feature type="transmembrane region" description="Helical" evidence="1">
    <location>
        <begin position="89"/>
        <end position="108"/>
    </location>
</feature>
<sequence length="410" mass="43765">MSRPASDSERFPVLSYGFRPFFFLAAAWSVIALGLWLAALSIGVALPSHFDPLAWHVHEMLFGFVMAAVAGFLLTAIPNWTGRLPVKGGPLAILVLLWLAGRLVSLLGAGWPPLLVVAVDLALPAALVFVGAREIVAGRNWRNLVMLLPISVLGLANLLMHLEALGFSIPPGLGWRLGLAAILVLIAVVGGRIIPSFTRNWLVKRKATHLPAPFGWVDRVALLTLVLALLGWSLLPDQALVGLLLLAVGLLHGLRLARWCGAATVSDPLLVVLHFGYAWLVLGLTLLGAATVAPDLVPQSAAIHALTAGAAAVMILAVMTRATRGHTGRDLVADRRTAMLYLAINLAALTRVVAALVPDWSMPLWSLAALLWVAAFGLFLLAYGGMLLGPRYQPRPESARDLTQVTEPAR</sequence>
<feature type="transmembrane region" description="Helical" evidence="1">
    <location>
        <begin position="340"/>
        <end position="358"/>
    </location>
</feature>
<feature type="transmembrane region" description="Helical" evidence="1">
    <location>
        <begin position="240"/>
        <end position="257"/>
    </location>
</feature>
<protein>
    <submittedName>
        <fullName evidence="2">Uncharacterized protein involved in response to NO</fullName>
    </submittedName>
</protein>
<feature type="transmembrane region" description="Helical" evidence="1">
    <location>
        <begin position="21"/>
        <end position="48"/>
    </location>
</feature>
<keyword evidence="3" id="KW-1185">Reference proteome</keyword>
<evidence type="ECO:0000313" key="2">
    <source>
        <dbReference type="EMBL" id="TDQ80429.1"/>
    </source>
</evidence>
<accession>A0A4R6WMR0</accession>
<dbReference type="EMBL" id="SNYW01000011">
    <property type="protein sequence ID" value="TDQ80429.1"/>
    <property type="molecule type" value="Genomic_DNA"/>
</dbReference>
<evidence type="ECO:0000256" key="1">
    <source>
        <dbReference type="SAM" id="Phobius"/>
    </source>
</evidence>
<feature type="transmembrane region" description="Helical" evidence="1">
    <location>
        <begin position="144"/>
        <end position="162"/>
    </location>
</feature>
<dbReference type="AlphaFoldDB" id="A0A4R6WMR0"/>
<organism evidence="2 3">
    <name type="scientific">Dongia mobilis</name>
    <dbReference type="NCBI Taxonomy" id="578943"/>
    <lineage>
        <taxon>Bacteria</taxon>
        <taxon>Pseudomonadati</taxon>
        <taxon>Pseudomonadota</taxon>
        <taxon>Alphaproteobacteria</taxon>
        <taxon>Rhodospirillales</taxon>
        <taxon>Dongiaceae</taxon>
        <taxon>Dongia</taxon>
    </lineage>
</organism>
<keyword evidence="1" id="KW-0812">Transmembrane</keyword>
<feature type="transmembrane region" description="Helical" evidence="1">
    <location>
        <begin position="60"/>
        <end position="77"/>
    </location>
</feature>
<feature type="transmembrane region" description="Helical" evidence="1">
    <location>
        <begin position="174"/>
        <end position="195"/>
    </location>
</feature>
<reference evidence="2 3" key="1">
    <citation type="submission" date="2019-03" db="EMBL/GenBank/DDBJ databases">
        <title>Genomic Encyclopedia of Type Strains, Phase III (KMG-III): the genomes of soil and plant-associated and newly described type strains.</title>
        <authorList>
            <person name="Whitman W."/>
        </authorList>
    </citation>
    <scope>NUCLEOTIDE SEQUENCE [LARGE SCALE GENOMIC DNA]</scope>
    <source>
        <strain evidence="2 3">CGMCC 1.7660</strain>
    </source>
</reference>
<evidence type="ECO:0000313" key="3">
    <source>
        <dbReference type="Proteomes" id="UP000295783"/>
    </source>
</evidence>
<comment type="caution">
    <text evidence="2">The sequence shown here is derived from an EMBL/GenBank/DDBJ whole genome shotgun (WGS) entry which is preliminary data.</text>
</comment>
<dbReference type="InterPro" id="IPR010266">
    <property type="entry name" value="NnrS"/>
</dbReference>
<name>A0A4R6WMR0_9PROT</name>
<dbReference type="Pfam" id="PF05940">
    <property type="entry name" value="NnrS"/>
    <property type="match status" value="1"/>
</dbReference>
<feature type="transmembrane region" description="Helical" evidence="1">
    <location>
        <begin position="364"/>
        <end position="388"/>
    </location>
</feature>
<feature type="transmembrane region" description="Helical" evidence="1">
    <location>
        <begin position="301"/>
        <end position="319"/>
    </location>
</feature>
<dbReference type="OrthoDB" id="9770040at2"/>
<feature type="transmembrane region" description="Helical" evidence="1">
    <location>
        <begin position="269"/>
        <end position="289"/>
    </location>
</feature>
<keyword evidence="1" id="KW-0472">Membrane</keyword>
<dbReference type="RefSeq" id="WP_133614426.1">
    <property type="nucleotide sequence ID" value="NZ_SNYW01000011.1"/>
</dbReference>
<proteinExistence type="predicted"/>
<dbReference type="Proteomes" id="UP000295783">
    <property type="component" value="Unassembled WGS sequence"/>
</dbReference>
<keyword evidence="1" id="KW-1133">Transmembrane helix</keyword>
<gene>
    <name evidence="2" type="ORF">A8950_2959</name>
</gene>